<evidence type="ECO:0000313" key="1">
    <source>
        <dbReference type="EMBL" id="PEJ23871.1"/>
    </source>
</evidence>
<dbReference type="EMBL" id="NUEQ01000139">
    <property type="protein sequence ID" value="PEJ23871.1"/>
    <property type="molecule type" value="Genomic_DNA"/>
</dbReference>
<accession>A0AAX0RXJ8</accession>
<reference evidence="1 2" key="1">
    <citation type="submission" date="2017-09" db="EMBL/GenBank/DDBJ databases">
        <title>Large-scale bioinformatics analysis of Bacillus genomes uncovers conserved roles of natural products in bacterial physiology.</title>
        <authorList>
            <consortium name="Agbiome Team Llc"/>
            <person name="Bleich R.M."/>
            <person name="Kirk G.J."/>
            <person name="Santa Maria K.C."/>
            <person name="Allen S.E."/>
            <person name="Farag S."/>
            <person name="Shank E.A."/>
            <person name="Bowers A."/>
        </authorList>
    </citation>
    <scope>NUCLEOTIDE SEQUENCE [LARGE SCALE GENOMIC DNA]</scope>
    <source>
        <strain evidence="1 2">AFS003229</strain>
    </source>
</reference>
<dbReference type="AlphaFoldDB" id="A0AAX0RXJ8"/>
<dbReference type="RefSeq" id="WP_217993388.1">
    <property type="nucleotide sequence ID" value="NZ_NUEQ01000139.1"/>
</dbReference>
<dbReference type="Proteomes" id="UP000220106">
    <property type="component" value="Unassembled WGS sequence"/>
</dbReference>
<feature type="non-terminal residue" evidence="1">
    <location>
        <position position="1"/>
    </location>
</feature>
<name>A0AAX0RXJ8_9BACI</name>
<comment type="caution">
    <text evidence="1">The sequence shown here is derived from an EMBL/GenBank/DDBJ whole genome shotgun (WGS) entry which is preliminary data.</text>
</comment>
<organism evidence="1 2">
    <name type="scientific">Peribacillus butanolivorans</name>
    <dbReference type="NCBI Taxonomy" id="421767"/>
    <lineage>
        <taxon>Bacteria</taxon>
        <taxon>Bacillati</taxon>
        <taxon>Bacillota</taxon>
        <taxon>Bacilli</taxon>
        <taxon>Bacillales</taxon>
        <taxon>Bacillaceae</taxon>
        <taxon>Peribacillus</taxon>
    </lineage>
</organism>
<evidence type="ECO:0000313" key="2">
    <source>
        <dbReference type="Proteomes" id="UP000220106"/>
    </source>
</evidence>
<protein>
    <submittedName>
        <fullName evidence="1">Uncharacterized protein</fullName>
    </submittedName>
</protein>
<sequence>LVPFFFCAPGMDAIYRVRAPETIENNSIKLRNYSSLIWIFPLILRIFKMKVKYTITHSK</sequence>
<proteinExistence type="predicted"/>
<gene>
    <name evidence="1" type="ORF">CN689_27740</name>
</gene>